<gene>
    <name evidence="1" type="ORF">WMO24_04205</name>
</gene>
<sequence>MKLNLSFEIDLEEVLRMLGAQGTKDQAIRDLARQAAECVQKAAVPRATYQRMPCERLRPLLLGRDIEMHLQGCSELVAIACTLGRETDCLIQRMEFQNMALAVAVDAAASVGVESLAQNLEQQLRDQLEAQGLFLTGRFSPGYGDYPIRVQNDLLALLDTPRRIGLMATETHLLTPRKSITALCGVASHPVTGRLAGCEHCALREKCTKRKEGKTCV</sequence>
<evidence type="ECO:0000313" key="2">
    <source>
        <dbReference type="Proteomes" id="UP001477672"/>
    </source>
</evidence>
<reference evidence="1 2" key="1">
    <citation type="submission" date="2024-03" db="EMBL/GenBank/DDBJ databases">
        <title>Human intestinal bacterial collection.</title>
        <authorList>
            <person name="Pauvert C."/>
            <person name="Hitch T.C.A."/>
            <person name="Clavel T."/>
        </authorList>
    </citation>
    <scope>NUCLEOTIDE SEQUENCE [LARGE SCALE GENOMIC DNA]</scope>
    <source>
        <strain evidence="1 2">CLA-JM-H11</strain>
    </source>
</reference>
<dbReference type="InterPro" id="IPR037010">
    <property type="entry name" value="VitB12-dep_Met_synth_activ_sf"/>
</dbReference>
<dbReference type="SUPFAM" id="SSF56507">
    <property type="entry name" value="Methionine synthase activation domain-like"/>
    <property type="match status" value="1"/>
</dbReference>
<comment type="caution">
    <text evidence="1">The sequence shown here is derived from an EMBL/GenBank/DDBJ whole genome shotgun (WGS) entry which is preliminary data.</text>
</comment>
<accession>A0ABV1GCT6</accession>
<protein>
    <submittedName>
        <fullName evidence="1">Methionine synthase</fullName>
    </submittedName>
</protein>
<proteinExistence type="predicted"/>
<dbReference type="Proteomes" id="UP001477672">
    <property type="component" value="Unassembled WGS sequence"/>
</dbReference>
<dbReference type="EMBL" id="JBBMFA010000061">
    <property type="protein sequence ID" value="MEQ2519635.1"/>
    <property type="molecule type" value="Genomic_DNA"/>
</dbReference>
<name>A0ABV1GCT6_9FIRM</name>
<keyword evidence="2" id="KW-1185">Reference proteome</keyword>
<organism evidence="1 2">
    <name type="scientific">Ruthenibacterium intestinale</name>
    <dbReference type="NCBI Taxonomy" id="3133163"/>
    <lineage>
        <taxon>Bacteria</taxon>
        <taxon>Bacillati</taxon>
        <taxon>Bacillota</taxon>
        <taxon>Clostridia</taxon>
        <taxon>Eubacteriales</taxon>
        <taxon>Oscillospiraceae</taxon>
        <taxon>Ruthenibacterium</taxon>
    </lineage>
</organism>
<dbReference type="Gene3D" id="3.40.109.40">
    <property type="match status" value="1"/>
</dbReference>
<evidence type="ECO:0000313" key="1">
    <source>
        <dbReference type="EMBL" id="MEQ2519635.1"/>
    </source>
</evidence>
<dbReference type="RefSeq" id="WP_349215069.1">
    <property type="nucleotide sequence ID" value="NZ_JBBMFA010000061.1"/>
</dbReference>